<accession>A0A7J6WTP2</accession>
<evidence type="ECO:0000259" key="6">
    <source>
        <dbReference type="PROSITE" id="PS50863"/>
    </source>
</evidence>
<comment type="caution">
    <text evidence="7">The sequence shown here is derived from an EMBL/GenBank/DDBJ whole genome shotgun (WGS) entry which is preliminary data.</text>
</comment>
<evidence type="ECO:0000256" key="3">
    <source>
        <dbReference type="ARBA" id="ARBA00023125"/>
    </source>
</evidence>
<evidence type="ECO:0000313" key="7">
    <source>
        <dbReference type="EMBL" id="KAF5200317.1"/>
    </source>
</evidence>
<evidence type="ECO:0000256" key="2">
    <source>
        <dbReference type="ARBA" id="ARBA00023015"/>
    </source>
</evidence>
<dbReference type="Pfam" id="PF02362">
    <property type="entry name" value="B3"/>
    <property type="match status" value="1"/>
</dbReference>
<keyword evidence="5" id="KW-0539">Nucleus</keyword>
<dbReference type="SUPFAM" id="SSF101936">
    <property type="entry name" value="DNA-binding pseudobarrel domain"/>
    <property type="match status" value="1"/>
</dbReference>
<dbReference type="PANTHER" id="PTHR31140">
    <property type="entry name" value="B3 DOMAIN-CONTAINING TRANSCRIPTION FACTOR ABI3"/>
    <property type="match status" value="1"/>
</dbReference>
<evidence type="ECO:0000256" key="1">
    <source>
        <dbReference type="ARBA" id="ARBA00004123"/>
    </source>
</evidence>
<dbReference type="EMBL" id="JABWDY010010867">
    <property type="protein sequence ID" value="KAF5200317.1"/>
    <property type="molecule type" value="Genomic_DNA"/>
</dbReference>
<dbReference type="GO" id="GO:0003700">
    <property type="term" value="F:DNA-binding transcription factor activity"/>
    <property type="evidence" value="ECO:0007669"/>
    <property type="project" value="InterPro"/>
</dbReference>
<sequence length="230" mass="26062">MKVGTAEQAIRVQKFYALPENSKFRSLCLKYRAHEYLVKVGIMRNDEDFGPFFPFLLPNVATELQGQIEQHYTGLVASLGNIFIEETQGQSTGPSFDIESDEKAKWYDEFWKGVTAETQRKLLFDKNLCDTSVNTGLGAKFTIPKAHTVCFPALTPGDKGSVQIEDPTGKKWSITCTIDRITKSYLLRQGWTDFLKSHNLKVSDKLVFSIDRENNLYVNWVKASGESSRT</sequence>
<evidence type="ECO:0000313" key="8">
    <source>
        <dbReference type="Proteomes" id="UP000554482"/>
    </source>
</evidence>
<keyword evidence="8" id="KW-1185">Reference proteome</keyword>
<dbReference type="PANTHER" id="PTHR31140:SF139">
    <property type="entry name" value="B3 DOMAIN-CONTAINING PROTEIN OS02G0455900-RELATED"/>
    <property type="match status" value="1"/>
</dbReference>
<reference evidence="7 8" key="1">
    <citation type="submission" date="2020-06" db="EMBL/GenBank/DDBJ databases">
        <title>Transcriptomic and genomic resources for Thalictrum thalictroides and T. hernandezii: Facilitating candidate gene discovery in an emerging model plant lineage.</title>
        <authorList>
            <person name="Arias T."/>
            <person name="Riano-Pachon D.M."/>
            <person name="Di Stilio V.S."/>
        </authorList>
    </citation>
    <scope>NUCLEOTIDE SEQUENCE [LARGE SCALE GENOMIC DNA]</scope>
    <source>
        <strain evidence="8">cv. WT478/WT964</strain>
        <tissue evidence="7">Leaves</tissue>
    </source>
</reference>
<dbReference type="GO" id="GO:0005634">
    <property type="term" value="C:nucleus"/>
    <property type="evidence" value="ECO:0007669"/>
    <property type="project" value="UniProtKB-SubCell"/>
</dbReference>
<dbReference type="SMART" id="SM01019">
    <property type="entry name" value="B3"/>
    <property type="match status" value="1"/>
</dbReference>
<name>A0A7J6WTP2_THATH</name>
<comment type="subcellular location">
    <subcellularLocation>
        <location evidence="1">Nucleus</location>
    </subcellularLocation>
</comment>
<keyword evidence="4" id="KW-0804">Transcription</keyword>
<feature type="domain" description="TF-B3" evidence="6">
    <location>
        <begin position="162"/>
        <end position="224"/>
    </location>
</feature>
<gene>
    <name evidence="7" type="ORF">FRX31_010099</name>
</gene>
<evidence type="ECO:0000256" key="5">
    <source>
        <dbReference type="ARBA" id="ARBA00023242"/>
    </source>
</evidence>
<evidence type="ECO:0000256" key="4">
    <source>
        <dbReference type="ARBA" id="ARBA00023163"/>
    </source>
</evidence>
<keyword evidence="3" id="KW-0238">DNA-binding</keyword>
<proteinExistence type="predicted"/>
<dbReference type="InterPro" id="IPR044800">
    <property type="entry name" value="LEC2-like"/>
</dbReference>
<dbReference type="InterPro" id="IPR003340">
    <property type="entry name" value="B3_DNA-bd"/>
</dbReference>
<protein>
    <recommendedName>
        <fullName evidence="6">TF-B3 domain-containing protein</fullName>
    </recommendedName>
</protein>
<dbReference type="Proteomes" id="UP000554482">
    <property type="component" value="Unassembled WGS sequence"/>
</dbReference>
<organism evidence="7 8">
    <name type="scientific">Thalictrum thalictroides</name>
    <name type="common">Rue-anemone</name>
    <name type="synonym">Anemone thalictroides</name>
    <dbReference type="NCBI Taxonomy" id="46969"/>
    <lineage>
        <taxon>Eukaryota</taxon>
        <taxon>Viridiplantae</taxon>
        <taxon>Streptophyta</taxon>
        <taxon>Embryophyta</taxon>
        <taxon>Tracheophyta</taxon>
        <taxon>Spermatophyta</taxon>
        <taxon>Magnoliopsida</taxon>
        <taxon>Ranunculales</taxon>
        <taxon>Ranunculaceae</taxon>
        <taxon>Thalictroideae</taxon>
        <taxon>Thalictrum</taxon>
    </lineage>
</organism>
<dbReference type="InterPro" id="IPR015300">
    <property type="entry name" value="DNA-bd_pseudobarrel_sf"/>
</dbReference>
<dbReference type="CDD" id="cd10017">
    <property type="entry name" value="B3_DNA"/>
    <property type="match status" value="1"/>
</dbReference>
<dbReference type="AlphaFoldDB" id="A0A7J6WTP2"/>
<dbReference type="GO" id="GO:0003677">
    <property type="term" value="F:DNA binding"/>
    <property type="evidence" value="ECO:0007669"/>
    <property type="project" value="UniProtKB-KW"/>
</dbReference>
<dbReference type="Gene3D" id="2.40.330.10">
    <property type="entry name" value="DNA-binding pseudobarrel domain"/>
    <property type="match status" value="1"/>
</dbReference>
<dbReference type="PROSITE" id="PS50863">
    <property type="entry name" value="B3"/>
    <property type="match status" value="1"/>
</dbReference>
<keyword evidence="2" id="KW-0805">Transcription regulation</keyword>